<dbReference type="SUPFAM" id="SSF52768">
    <property type="entry name" value="Arginase/deacetylase"/>
    <property type="match status" value="1"/>
</dbReference>
<sequence>MQTELYTEVPARCLPIVYSPEYNITFLGLEKLHPFDAGKWGKVVHFLKEEQFLTDDNIVEAREASEEDLLVVHTRRYLNKLKWSLVVATITEIPPLLFLPNFLVQRKVLRPLRTQTGGTIMVSN</sequence>
<evidence type="ECO:0000313" key="2">
    <source>
        <dbReference type="EMBL" id="KPP63760.1"/>
    </source>
</evidence>
<dbReference type="AlphaFoldDB" id="A0A0P7WJ85"/>
<dbReference type="InterPro" id="IPR023696">
    <property type="entry name" value="Ureohydrolase_dom_sf"/>
</dbReference>
<name>A0A0P7WJ85_SCLFO</name>
<organism evidence="2 3">
    <name type="scientific">Scleropages formosus</name>
    <name type="common">Asian bonytongue</name>
    <name type="synonym">Osteoglossum formosum</name>
    <dbReference type="NCBI Taxonomy" id="113540"/>
    <lineage>
        <taxon>Eukaryota</taxon>
        <taxon>Metazoa</taxon>
        <taxon>Chordata</taxon>
        <taxon>Craniata</taxon>
        <taxon>Vertebrata</taxon>
        <taxon>Euteleostomi</taxon>
        <taxon>Actinopterygii</taxon>
        <taxon>Neopterygii</taxon>
        <taxon>Teleostei</taxon>
        <taxon>Osteoglossocephala</taxon>
        <taxon>Osteoglossomorpha</taxon>
        <taxon>Osteoglossiformes</taxon>
        <taxon>Osteoglossidae</taxon>
        <taxon>Scleropages</taxon>
    </lineage>
</organism>
<dbReference type="Pfam" id="PF00850">
    <property type="entry name" value="Hist_deacetyl"/>
    <property type="match status" value="1"/>
</dbReference>
<gene>
    <name evidence="2" type="ORF">Z043_117953</name>
</gene>
<evidence type="ECO:0000313" key="3">
    <source>
        <dbReference type="Proteomes" id="UP000034805"/>
    </source>
</evidence>
<feature type="domain" description="Histone deacetylase" evidence="1">
    <location>
        <begin position="33"/>
        <end position="121"/>
    </location>
</feature>
<evidence type="ECO:0000259" key="1">
    <source>
        <dbReference type="Pfam" id="PF00850"/>
    </source>
</evidence>
<protein>
    <submittedName>
        <fullName evidence="2">Histone deacetylase 11-like</fullName>
    </submittedName>
</protein>
<proteinExistence type="predicted"/>
<comment type="caution">
    <text evidence="2">The sequence shown here is derived from an EMBL/GenBank/DDBJ whole genome shotgun (WGS) entry which is preliminary data.</text>
</comment>
<dbReference type="InterPro" id="IPR023801">
    <property type="entry name" value="His_deacetylse_dom"/>
</dbReference>
<accession>A0A0P7WJ85</accession>
<dbReference type="Proteomes" id="UP000034805">
    <property type="component" value="Unassembled WGS sequence"/>
</dbReference>
<reference evidence="2 3" key="1">
    <citation type="submission" date="2015-08" db="EMBL/GenBank/DDBJ databases">
        <title>The genome of the Asian arowana (Scleropages formosus).</title>
        <authorList>
            <person name="Tan M.H."/>
            <person name="Gan H.M."/>
            <person name="Croft L.J."/>
            <person name="Austin C.M."/>
        </authorList>
    </citation>
    <scope>NUCLEOTIDE SEQUENCE [LARGE SCALE GENOMIC DNA]</scope>
    <source>
        <strain evidence="2">Aro1</strain>
    </source>
</reference>
<dbReference type="InterPro" id="IPR037138">
    <property type="entry name" value="His_deacetylse_dom_sf"/>
</dbReference>
<dbReference type="Gene3D" id="3.40.800.20">
    <property type="entry name" value="Histone deacetylase domain"/>
    <property type="match status" value="1"/>
</dbReference>
<dbReference type="EMBL" id="JARO02007605">
    <property type="protein sequence ID" value="KPP63760.1"/>
    <property type="molecule type" value="Genomic_DNA"/>
</dbReference>